<dbReference type="GO" id="GO:0006352">
    <property type="term" value="P:DNA-templated transcription initiation"/>
    <property type="evidence" value="ECO:0007669"/>
    <property type="project" value="InterPro"/>
</dbReference>
<dbReference type="Gene3D" id="2.60.40.420">
    <property type="entry name" value="Cupredoxins - blue copper proteins"/>
    <property type="match status" value="1"/>
</dbReference>
<organism evidence="4 5">
    <name type="scientific">Rotaria magnacalcarata</name>
    <dbReference type="NCBI Taxonomy" id="392030"/>
    <lineage>
        <taxon>Eukaryota</taxon>
        <taxon>Metazoa</taxon>
        <taxon>Spiralia</taxon>
        <taxon>Gnathifera</taxon>
        <taxon>Rotifera</taxon>
        <taxon>Eurotatoria</taxon>
        <taxon>Bdelloidea</taxon>
        <taxon>Philodinida</taxon>
        <taxon>Philodinidae</taxon>
        <taxon>Rotaria</taxon>
    </lineage>
</organism>
<dbReference type="EMBL" id="CAJOBG010008659">
    <property type="protein sequence ID" value="CAF4248990.1"/>
    <property type="molecule type" value="Genomic_DNA"/>
</dbReference>
<dbReference type="InterPro" id="IPR028096">
    <property type="entry name" value="EfeO_Cupredoxin"/>
</dbReference>
<dbReference type="Proteomes" id="UP000663866">
    <property type="component" value="Unassembled WGS sequence"/>
</dbReference>
<comment type="caution">
    <text evidence="4">The sequence shown here is derived from an EMBL/GenBank/DDBJ whole genome shotgun (WGS) entry which is preliminary data.</text>
</comment>
<dbReference type="CDD" id="cd06171">
    <property type="entry name" value="Sigma70_r4"/>
    <property type="match status" value="1"/>
</dbReference>
<proteinExistence type="predicted"/>
<dbReference type="InterPro" id="IPR036388">
    <property type="entry name" value="WH-like_DNA-bd_sf"/>
</dbReference>
<feature type="transmembrane region" description="Helical" evidence="1">
    <location>
        <begin position="293"/>
        <end position="312"/>
    </location>
</feature>
<dbReference type="InterPro" id="IPR007630">
    <property type="entry name" value="RNA_pol_sigma70_r4"/>
</dbReference>
<dbReference type="AlphaFoldDB" id="A0A820ENI6"/>
<feature type="transmembrane region" description="Helical" evidence="1">
    <location>
        <begin position="214"/>
        <end position="238"/>
    </location>
</feature>
<feature type="domain" description="EfeO-type cupredoxin-like" evidence="3">
    <location>
        <begin position="9"/>
        <end position="89"/>
    </location>
</feature>
<dbReference type="Pfam" id="PF13473">
    <property type="entry name" value="Cupredoxin_1"/>
    <property type="match status" value="1"/>
</dbReference>
<sequence length="356" mass="39614">MDMVKMKDMAQTIELSVTEKGFEPSTVNVMLGTNVILKVTRKTDSTCATQIQIPSKKIKQELPLNKAVSIEVGRLEKGEIRFGCGMNMMEDAIKKDKNFKSIDGFDLDKAKIEPVDNNRLVEEVGLAIQNLPGSQKIAMQMRYVEEKTFNEIAESLKTTPTNVRQIISRGIKRLKELIHEGDFLNTDNGQVPDNLNEAILAKIQKLIKPSAWMVFLKLLSVHAVMGFLSLSICHQFGLNPFNTDYSLADWFMKVGGHHFCMLGCGILFVAVSIFATGYFLTVEEVKALKRTEFLQNLSIGLISLGLFAAFGVEMILSIAGLWLLGALIGGFVATTAVYKIKGRWLASENQLEIELE</sequence>
<protein>
    <submittedName>
        <fullName evidence="4">Uncharacterized protein</fullName>
    </submittedName>
</protein>
<feature type="transmembrane region" description="Helical" evidence="1">
    <location>
        <begin position="318"/>
        <end position="338"/>
    </location>
</feature>
<keyword evidence="1" id="KW-1133">Transmembrane helix</keyword>
<keyword evidence="1" id="KW-0472">Membrane</keyword>
<name>A0A820ENI6_9BILA</name>
<accession>A0A820ENI6</accession>
<gene>
    <name evidence="4" type="ORF">OVN521_LOCUS28916</name>
</gene>
<keyword evidence="1" id="KW-0812">Transmembrane</keyword>
<evidence type="ECO:0000256" key="1">
    <source>
        <dbReference type="SAM" id="Phobius"/>
    </source>
</evidence>
<evidence type="ECO:0000259" key="3">
    <source>
        <dbReference type="Pfam" id="PF13473"/>
    </source>
</evidence>
<dbReference type="Gene3D" id="1.10.10.10">
    <property type="entry name" value="Winged helix-like DNA-binding domain superfamily/Winged helix DNA-binding domain"/>
    <property type="match status" value="1"/>
</dbReference>
<evidence type="ECO:0000313" key="4">
    <source>
        <dbReference type="EMBL" id="CAF4248990.1"/>
    </source>
</evidence>
<dbReference type="SUPFAM" id="SSF88659">
    <property type="entry name" value="Sigma3 and sigma4 domains of RNA polymerase sigma factors"/>
    <property type="match status" value="1"/>
</dbReference>
<dbReference type="GO" id="GO:0003700">
    <property type="term" value="F:DNA-binding transcription factor activity"/>
    <property type="evidence" value="ECO:0007669"/>
    <property type="project" value="InterPro"/>
</dbReference>
<reference evidence="4" key="1">
    <citation type="submission" date="2021-02" db="EMBL/GenBank/DDBJ databases">
        <authorList>
            <person name="Nowell W R."/>
        </authorList>
    </citation>
    <scope>NUCLEOTIDE SEQUENCE</scope>
</reference>
<dbReference type="InterPro" id="IPR008972">
    <property type="entry name" value="Cupredoxin"/>
</dbReference>
<dbReference type="NCBIfam" id="TIGR02937">
    <property type="entry name" value="sigma70-ECF"/>
    <property type="match status" value="1"/>
</dbReference>
<keyword evidence="5" id="KW-1185">Reference proteome</keyword>
<feature type="domain" description="RNA polymerase sigma-70 region 4" evidence="2">
    <location>
        <begin position="127"/>
        <end position="176"/>
    </location>
</feature>
<dbReference type="InterPro" id="IPR013324">
    <property type="entry name" value="RNA_pol_sigma_r3/r4-like"/>
</dbReference>
<evidence type="ECO:0000259" key="2">
    <source>
        <dbReference type="Pfam" id="PF04545"/>
    </source>
</evidence>
<dbReference type="Pfam" id="PF04545">
    <property type="entry name" value="Sigma70_r4"/>
    <property type="match status" value="1"/>
</dbReference>
<feature type="transmembrane region" description="Helical" evidence="1">
    <location>
        <begin position="258"/>
        <end position="281"/>
    </location>
</feature>
<dbReference type="InterPro" id="IPR014284">
    <property type="entry name" value="RNA_pol_sigma-70_dom"/>
</dbReference>
<evidence type="ECO:0000313" key="5">
    <source>
        <dbReference type="Proteomes" id="UP000663866"/>
    </source>
</evidence>